<dbReference type="SUPFAM" id="SSF53756">
    <property type="entry name" value="UDP-Glycosyltransferase/glycogen phosphorylase"/>
    <property type="match status" value="1"/>
</dbReference>
<dbReference type="EMBL" id="JAAAMI010000001">
    <property type="protein sequence ID" value="NDV42145.1"/>
    <property type="molecule type" value="Genomic_DNA"/>
</dbReference>
<dbReference type="PANTHER" id="PTHR45947:SF13">
    <property type="entry name" value="TRANSFERASE"/>
    <property type="match status" value="1"/>
</dbReference>
<dbReference type="AlphaFoldDB" id="A0A6I5KQF7"/>
<evidence type="ECO:0000259" key="1">
    <source>
        <dbReference type="Pfam" id="PF00534"/>
    </source>
</evidence>
<dbReference type="RefSeq" id="WP_163632634.1">
    <property type="nucleotide sequence ID" value="NZ_JAAAMI010000001.1"/>
</dbReference>
<proteinExistence type="predicted"/>
<organism evidence="3 4">
    <name type="scientific">Flagellimonas sediminis</name>
    <dbReference type="NCBI Taxonomy" id="2696468"/>
    <lineage>
        <taxon>Bacteria</taxon>
        <taxon>Pseudomonadati</taxon>
        <taxon>Bacteroidota</taxon>
        <taxon>Flavobacteriia</taxon>
        <taxon>Flavobacteriales</taxon>
        <taxon>Flavobacteriaceae</taxon>
        <taxon>Flagellimonas</taxon>
    </lineage>
</organism>
<dbReference type="CDD" id="cd03801">
    <property type="entry name" value="GT4_PimA-like"/>
    <property type="match status" value="1"/>
</dbReference>
<name>A0A6I5KQF7_9FLAO</name>
<dbReference type="InterPro" id="IPR028098">
    <property type="entry name" value="Glyco_trans_4-like_N"/>
</dbReference>
<dbReference type="InterPro" id="IPR001296">
    <property type="entry name" value="Glyco_trans_1"/>
</dbReference>
<comment type="caution">
    <text evidence="3">The sequence shown here is derived from an EMBL/GenBank/DDBJ whole genome shotgun (WGS) entry which is preliminary data.</text>
</comment>
<dbReference type="Pfam" id="PF13439">
    <property type="entry name" value="Glyco_transf_4"/>
    <property type="match status" value="1"/>
</dbReference>
<feature type="domain" description="Glycosyltransferase subfamily 4-like N-terminal" evidence="2">
    <location>
        <begin position="13"/>
        <end position="133"/>
    </location>
</feature>
<dbReference type="GO" id="GO:0016757">
    <property type="term" value="F:glycosyltransferase activity"/>
    <property type="evidence" value="ECO:0007669"/>
    <property type="project" value="InterPro"/>
</dbReference>
<dbReference type="Pfam" id="PF00534">
    <property type="entry name" value="Glycos_transf_1"/>
    <property type="match status" value="1"/>
</dbReference>
<evidence type="ECO:0000313" key="3">
    <source>
        <dbReference type="EMBL" id="NDV42145.1"/>
    </source>
</evidence>
<evidence type="ECO:0000259" key="2">
    <source>
        <dbReference type="Pfam" id="PF13439"/>
    </source>
</evidence>
<protein>
    <submittedName>
        <fullName evidence="3">Glycosyltransferase</fullName>
    </submittedName>
</protein>
<reference evidence="3 4" key="1">
    <citation type="submission" date="2020-01" db="EMBL/GenBank/DDBJ databases">
        <title>Muricauda sediminis sp.nov. 40Bstr401.</title>
        <authorList>
            <person name="Xue Z."/>
            <person name="Zhu S."/>
            <person name="Ren N."/>
            <person name="Chen T."/>
            <person name="Chen X."/>
            <person name="Chen J."/>
            <person name="Yang J."/>
        </authorList>
    </citation>
    <scope>NUCLEOTIDE SEQUENCE [LARGE SCALE GENOMIC DNA]</scope>
    <source>
        <strain evidence="3 4">40Bstr401</strain>
    </source>
</reference>
<dbReference type="Proteomes" id="UP000468707">
    <property type="component" value="Unassembled WGS sequence"/>
</dbReference>
<feature type="domain" description="Glycosyl transferase family 1" evidence="1">
    <location>
        <begin position="200"/>
        <end position="328"/>
    </location>
</feature>
<keyword evidence="4" id="KW-1185">Reference proteome</keyword>
<dbReference type="PANTHER" id="PTHR45947">
    <property type="entry name" value="SULFOQUINOVOSYL TRANSFERASE SQD2"/>
    <property type="match status" value="1"/>
</dbReference>
<sequence>MKVLIVHNQYKQYGGEDTVVDQEARAYTELGHEVRLFLKNNQQLKWADLLLSIFNFRSWKELKGTVKDFDPDVIHVHNFIFILSPSIFWVKSKKAKIWLTLHNYRFLCPSGTLFYKNNLNLESKTFRGLMKNVARGVYQDSIFKTGVLAIIYKFNEFIGSFKKVDKFIFLTPFAQDIHLEWHPKLFANSVVKPNFLFNSPKLKKVIKDIDVLFVGRFTIEKGILDVLPSLVKCCHLKIVLAGDGPVLEKATKIIGENQHITLLGAVNREKVYELLGRSKYLLFPSIWYEGMPMTIIEAYSAGVPVIARKLGAMETMIKHEQTGYLYSDLQDFEKIVCELKAKDLSPLSENAQIEFQSRYSFPIGKENLMNLMKHLYVG</sequence>
<accession>A0A6I5KQF7</accession>
<gene>
    <name evidence="3" type="ORF">GTK07_02310</name>
</gene>
<dbReference type="Gene3D" id="3.40.50.2000">
    <property type="entry name" value="Glycogen Phosphorylase B"/>
    <property type="match status" value="2"/>
</dbReference>
<dbReference type="InterPro" id="IPR050194">
    <property type="entry name" value="Glycosyltransferase_grp1"/>
</dbReference>
<evidence type="ECO:0000313" key="4">
    <source>
        <dbReference type="Proteomes" id="UP000468707"/>
    </source>
</evidence>
<keyword evidence="3" id="KW-0808">Transferase</keyword>